<comment type="subcellular location">
    <subcellularLocation>
        <location evidence="1">Membrane</location>
        <topology evidence="1">Multi-pass membrane protein</topology>
    </subcellularLocation>
</comment>
<evidence type="ECO:0000256" key="4">
    <source>
        <dbReference type="ARBA" id="ARBA00022461"/>
    </source>
</evidence>
<comment type="similarity">
    <text evidence="2 12">Belongs to the amiloride-sensitive sodium channel (TC 1.A.6) family.</text>
</comment>
<evidence type="ECO:0000256" key="5">
    <source>
        <dbReference type="ARBA" id="ARBA00022692"/>
    </source>
</evidence>
<dbReference type="EnsemblMetazoa" id="XM_038016569.1">
    <property type="protein sequence ID" value="XP_037872497.1"/>
    <property type="gene ID" value="LOC101740294"/>
</dbReference>
<keyword evidence="4 12" id="KW-0894">Sodium channel</keyword>
<evidence type="ECO:0000256" key="2">
    <source>
        <dbReference type="ARBA" id="ARBA00007193"/>
    </source>
</evidence>
<keyword evidence="5 12" id="KW-0812">Transmembrane</keyword>
<evidence type="ECO:0000256" key="6">
    <source>
        <dbReference type="ARBA" id="ARBA00022989"/>
    </source>
</evidence>
<keyword evidence="6 13" id="KW-1133">Transmembrane helix</keyword>
<reference evidence="15" key="1">
    <citation type="journal article" date="2008" name="Insect Biochem. Mol. Biol.">
        <title>The genome of a lepidopteran model insect, the silkworm Bombyx mori.</title>
        <authorList>
            <consortium name="International Silkworm Genome Consortium"/>
        </authorList>
    </citation>
    <scope>NUCLEOTIDE SEQUENCE [LARGE SCALE GENOMIC DNA]</scope>
    <source>
        <strain evidence="15">p50T</strain>
    </source>
</reference>
<keyword evidence="8 12" id="KW-0406">Ion transport</keyword>
<keyword evidence="15" id="KW-1185">Reference proteome</keyword>
<dbReference type="InterPro" id="IPR001873">
    <property type="entry name" value="ENaC"/>
</dbReference>
<evidence type="ECO:0000313" key="15">
    <source>
        <dbReference type="Proteomes" id="UP000005204"/>
    </source>
</evidence>
<proteinExistence type="inferred from homology"/>
<evidence type="ECO:0000256" key="1">
    <source>
        <dbReference type="ARBA" id="ARBA00004141"/>
    </source>
</evidence>
<keyword evidence="3 12" id="KW-0813">Transport</keyword>
<dbReference type="PRINTS" id="PR01078">
    <property type="entry name" value="AMINACHANNEL"/>
</dbReference>
<evidence type="ECO:0000313" key="14">
    <source>
        <dbReference type="EnsemblMetazoa" id="XP_037872497.1"/>
    </source>
</evidence>
<protein>
    <submittedName>
        <fullName evidence="14">Uncharacterized protein</fullName>
    </submittedName>
</protein>
<sequence length="570" mass="65127">YLHSFRIQARAPQSKNQSLDDEEPLSFASDIRQYLQCSTLHGLRYIAEKKLTWFESKGLVYLTLPIVMMGSVRFSTNILLTLIKDKKYAYLRYRFFWLAAFSSSLICAGFFILNVYSKWRMSPMIVSINPENMPLHGLPFPAITICNVNQAKKSIAEGYQKYGNSIDKKLLQSVCTTRGDIELFEDDIAGSADWDYTRSFLINVTQPCQEMLALCNWDSEKMNCQDLFNAQLTDEGLCCTFNVVHRKMMFRNPCNINQFSTIVFFYRRSLNDLNLTFPLPAVDWTPESGYPADSPMNGFPWRPRGTGTHHGLTLVLDANLAEYFCASTKSIGFKILLHNPTETPKLRNLGEIYGPGIEARVAIKPRILDANPSLQTIDIQKRLCLFSSEKELAFFRTYTIKNCEMECEARALLDVCNCVHYYMPKNKSTRICGKVDAKCYNNMSIVMPEGREVECEECLQACTEIAYVERVSSAPLRNFLVEEIATNAGNKSAEYFTENMLVVHFFFEDNTFLRFTKGEIFGLTEFLSNTGGLLGLCMGFSIMSAVELIYYLTLRALCMARRRPKHPFTN</sequence>
<dbReference type="Gene3D" id="1.10.287.770">
    <property type="entry name" value="YojJ-like"/>
    <property type="match status" value="1"/>
</dbReference>
<evidence type="ECO:0000256" key="8">
    <source>
        <dbReference type="ARBA" id="ARBA00023065"/>
    </source>
</evidence>
<evidence type="ECO:0000256" key="9">
    <source>
        <dbReference type="ARBA" id="ARBA00023136"/>
    </source>
</evidence>
<feature type="transmembrane region" description="Helical" evidence="13">
    <location>
        <begin position="95"/>
        <end position="116"/>
    </location>
</feature>
<keyword evidence="9 13" id="KW-0472">Membrane</keyword>
<dbReference type="GO" id="GO:0015280">
    <property type="term" value="F:ligand-gated sodium channel activity"/>
    <property type="evidence" value="ECO:0007669"/>
    <property type="project" value="TreeGrafter"/>
</dbReference>
<keyword evidence="10 12" id="KW-0739">Sodium transport</keyword>
<dbReference type="PANTHER" id="PTHR11690:SF243">
    <property type="entry name" value="PICKPOCKET 12-RELATED"/>
    <property type="match status" value="1"/>
</dbReference>
<accession>A0A8R2QYS9</accession>
<evidence type="ECO:0000256" key="12">
    <source>
        <dbReference type="RuleBase" id="RU000679"/>
    </source>
</evidence>
<dbReference type="GO" id="GO:0005886">
    <property type="term" value="C:plasma membrane"/>
    <property type="evidence" value="ECO:0007669"/>
    <property type="project" value="TreeGrafter"/>
</dbReference>
<dbReference type="PANTHER" id="PTHR11690">
    <property type="entry name" value="AMILORIDE-SENSITIVE SODIUM CHANNEL-RELATED"/>
    <property type="match status" value="1"/>
</dbReference>
<name>A0A8R2QYS9_BOMMO</name>
<evidence type="ECO:0000256" key="3">
    <source>
        <dbReference type="ARBA" id="ARBA00022448"/>
    </source>
</evidence>
<organism evidence="14 15">
    <name type="scientific">Bombyx mori</name>
    <name type="common">Silk moth</name>
    <dbReference type="NCBI Taxonomy" id="7091"/>
    <lineage>
        <taxon>Eukaryota</taxon>
        <taxon>Metazoa</taxon>
        <taxon>Ecdysozoa</taxon>
        <taxon>Arthropoda</taxon>
        <taxon>Hexapoda</taxon>
        <taxon>Insecta</taxon>
        <taxon>Pterygota</taxon>
        <taxon>Neoptera</taxon>
        <taxon>Endopterygota</taxon>
        <taxon>Lepidoptera</taxon>
        <taxon>Glossata</taxon>
        <taxon>Ditrysia</taxon>
        <taxon>Bombycoidea</taxon>
        <taxon>Bombycidae</taxon>
        <taxon>Bombycinae</taxon>
        <taxon>Bombyx</taxon>
    </lineage>
</organism>
<dbReference type="Pfam" id="PF00858">
    <property type="entry name" value="ASC"/>
    <property type="match status" value="1"/>
</dbReference>
<evidence type="ECO:0000256" key="13">
    <source>
        <dbReference type="SAM" id="Phobius"/>
    </source>
</evidence>
<keyword evidence="7" id="KW-0915">Sodium</keyword>
<reference evidence="14" key="2">
    <citation type="submission" date="2022-06" db="UniProtKB">
        <authorList>
            <consortium name="EnsemblMetazoa"/>
        </authorList>
    </citation>
    <scope>IDENTIFICATION</scope>
    <source>
        <strain evidence="14">p50T (Dazao)</strain>
    </source>
</reference>
<dbReference type="Gene3D" id="2.60.470.10">
    <property type="entry name" value="Acid-sensing ion channels like domains"/>
    <property type="match status" value="1"/>
</dbReference>
<feature type="transmembrane region" description="Helical" evidence="13">
    <location>
        <begin position="533"/>
        <end position="553"/>
    </location>
</feature>
<dbReference type="Proteomes" id="UP000005204">
    <property type="component" value="Unassembled WGS sequence"/>
</dbReference>
<evidence type="ECO:0000256" key="7">
    <source>
        <dbReference type="ARBA" id="ARBA00023053"/>
    </source>
</evidence>
<dbReference type="AlphaFoldDB" id="A0A8R2QYS9"/>
<evidence type="ECO:0000256" key="11">
    <source>
        <dbReference type="ARBA" id="ARBA00023303"/>
    </source>
</evidence>
<feature type="transmembrane region" description="Helical" evidence="13">
    <location>
        <begin position="59"/>
        <end position="83"/>
    </location>
</feature>
<keyword evidence="11 12" id="KW-0407">Ion channel</keyword>
<evidence type="ECO:0000256" key="10">
    <source>
        <dbReference type="ARBA" id="ARBA00023201"/>
    </source>
</evidence>